<sequence>MEKEVIVKSTTGLHASLAVKIVQAASKYAVNIELHYQDKVVDLKSILGLMSLAIPQGQNVRIVATGKNAEEAINEIAAILV</sequence>
<dbReference type="Pfam" id="PF00381">
    <property type="entry name" value="PTS-HPr"/>
    <property type="match status" value="1"/>
</dbReference>
<name>A0ABT2PYM0_9MOLU</name>
<dbReference type="PROSITE" id="PS51350">
    <property type="entry name" value="PTS_HPR_DOM"/>
    <property type="match status" value="1"/>
</dbReference>
<keyword evidence="6" id="KW-1185">Reference proteome</keyword>
<comment type="caution">
    <text evidence="5">The sequence shown here is derived from an EMBL/GenBank/DDBJ whole genome shotgun (WGS) entry which is preliminary data.</text>
</comment>
<dbReference type="InterPro" id="IPR002114">
    <property type="entry name" value="PTS_HPr_Ser_P_site"/>
</dbReference>
<dbReference type="InterPro" id="IPR035895">
    <property type="entry name" value="HPr-like_sf"/>
</dbReference>
<keyword evidence="2" id="KW-0963">Cytoplasm</keyword>
<dbReference type="RefSeq" id="WP_262096765.1">
    <property type="nucleotide sequence ID" value="NZ_JAOEGN010000014.1"/>
</dbReference>
<evidence type="ECO:0000259" key="4">
    <source>
        <dbReference type="PROSITE" id="PS51350"/>
    </source>
</evidence>
<evidence type="ECO:0000256" key="1">
    <source>
        <dbReference type="ARBA" id="ARBA00004496"/>
    </source>
</evidence>
<dbReference type="PANTHER" id="PTHR33705:SF2">
    <property type="entry name" value="PHOSPHOCARRIER PROTEIN NPR"/>
    <property type="match status" value="1"/>
</dbReference>
<keyword evidence="3" id="KW-0598">Phosphotransferase system</keyword>
<dbReference type="NCBIfam" id="TIGR01003">
    <property type="entry name" value="PTS_HPr_family"/>
    <property type="match status" value="1"/>
</dbReference>
<proteinExistence type="predicted"/>
<dbReference type="SUPFAM" id="SSF55594">
    <property type="entry name" value="HPr-like"/>
    <property type="match status" value="1"/>
</dbReference>
<evidence type="ECO:0000256" key="3">
    <source>
        <dbReference type="ARBA" id="ARBA00022683"/>
    </source>
</evidence>
<dbReference type="EMBL" id="JAOEGN010000014">
    <property type="protein sequence ID" value="MCU0105454.1"/>
    <property type="molecule type" value="Genomic_DNA"/>
</dbReference>
<protein>
    <submittedName>
        <fullName evidence="5">HPr family phosphocarrier protein</fullName>
    </submittedName>
</protein>
<evidence type="ECO:0000313" key="6">
    <source>
        <dbReference type="Proteomes" id="UP001209076"/>
    </source>
</evidence>
<evidence type="ECO:0000313" key="5">
    <source>
        <dbReference type="EMBL" id="MCU0105454.1"/>
    </source>
</evidence>
<dbReference type="CDD" id="cd00367">
    <property type="entry name" value="PTS-HPr_like"/>
    <property type="match status" value="1"/>
</dbReference>
<dbReference type="Gene3D" id="3.30.1340.10">
    <property type="entry name" value="HPr-like"/>
    <property type="match status" value="1"/>
</dbReference>
<dbReference type="PRINTS" id="PR00107">
    <property type="entry name" value="PHOSPHOCPHPR"/>
</dbReference>
<reference evidence="6" key="1">
    <citation type="submission" date="2023-07" db="EMBL/GenBank/DDBJ databases">
        <title>Novel Mycoplasma species identified in domestic and wild animals.</title>
        <authorList>
            <person name="Volokhov D.V."/>
            <person name="Furtak V.A."/>
            <person name="Zagorodnyaya T.A."/>
        </authorList>
    </citation>
    <scope>NUCLEOTIDE SEQUENCE [LARGE SCALE GENOMIC DNA]</scope>
    <source>
        <strain evidence="6">92-19</strain>
    </source>
</reference>
<dbReference type="PANTHER" id="PTHR33705">
    <property type="entry name" value="PHOSPHOCARRIER PROTEIN HPR"/>
    <property type="match status" value="1"/>
</dbReference>
<dbReference type="Proteomes" id="UP001209076">
    <property type="component" value="Unassembled WGS sequence"/>
</dbReference>
<feature type="domain" description="HPr" evidence="4">
    <location>
        <begin position="1"/>
        <end position="81"/>
    </location>
</feature>
<gene>
    <name evidence="5" type="ORF">N7603_07265</name>
</gene>
<comment type="subcellular location">
    <subcellularLocation>
        <location evidence="1">Cytoplasm</location>
    </subcellularLocation>
</comment>
<organism evidence="5 6">
    <name type="scientific">Paracholeplasma vituli</name>
    <dbReference type="NCBI Taxonomy" id="69473"/>
    <lineage>
        <taxon>Bacteria</taxon>
        <taxon>Bacillati</taxon>
        <taxon>Mycoplasmatota</taxon>
        <taxon>Mollicutes</taxon>
        <taxon>Acholeplasmatales</taxon>
        <taxon>Acholeplasmataceae</taxon>
        <taxon>Paracholeplasma</taxon>
    </lineage>
</organism>
<dbReference type="InterPro" id="IPR050399">
    <property type="entry name" value="HPr"/>
</dbReference>
<accession>A0ABT2PYM0</accession>
<dbReference type="InterPro" id="IPR000032">
    <property type="entry name" value="HPr-like"/>
</dbReference>
<dbReference type="PROSITE" id="PS00589">
    <property type="entry name" value="PTS_HPR_SER"/>
    <property type="match status" value="1"/>
</dbReference>
<evidence type="ECO:0000256" key="2">
    <source>
        <dbReference type="ARBA" id="ARBA00022490"/>
    </source>
</evidence>